<dbReference type="EMBL" id="JABSNP010000014">
    <property type="protein sequence ID" value="NRT20139.1"/>
    <property type="molecule type" value="Genomic_DNA"/>
</dbReference>
<name>A0ABX2FUI3_9BACT</name>
<protein>
    <submittedName>
        <fullName evidence="1">Uncharacterized protein</fullName>
    </submittedName>
</protein>
<gene>
    <name evidence="1" type="ORF">HNP98_002978</name>
</gene>
<dbReference type="Proteomes" id="UP000779507">
    <property type="component" value="Unassembled WGS sequence"/>
</dbReference>
<accession>A0ABX2FUI3</accession>
<keyword evidence="2" id="KW-1185">Reference proteome</keyword>
<comment type="caution">
    <text evidence="1">The sequence shown here is derived from an EMBL/GenBank/DDBJ whole genome shotgun (WGS) entry which is preliminary data.</text>
</comment>
<dbReference type="RefSeq" id="WP_173810909.1">
    <property type="nucleotide sequence ID" value="NZ_JABSNP010000014.1"/>
</dbReference>
<reference evidence="1 2" key="1">
    <citation type="submission" date="2020-05" db="EMBL/GenBank/DDBJ databases">
        <title>Genomic Encyclopedia of Type Strains, Phase IV (KMG-V): Genome sequencing to study the core and pangenomes of soil and plant-associated prokaryotes.</title>
        <authorList>
            <person name="Whitman W."/>
        </authorList>
    </citation>
    <scope>NUCLEOTIDE SEQUENCE [LARGE SCALE GENOMIC DNA]</scope>
    <source>
        <strain evidence="1 2">9A</strain>
    </source>
</reference>
<sequence length="76" mass="8014">MAEQVVTDKSEYGTADMYRQIMNEVGAPIEAAMSKASEAVKAITKAQTFIGVGQRCPDGLVALGYGSLALCDEKQG</sequence>
<evidence type="ECO:0000313" key="2">
    <source>
        <dbReference type="Proteomes" id="UP000779507"/>
    </source>
</evidence>
<evidence type="ECO:0000313" key="1">
    <source>
        <dbReference type="EMBL" id="NRT20139.1"/>
    </source>
</evidence>
<organism evidence="1 2">
    <name type="scientific">Hymenobacter caeli</name>
    <dbReference type="NCBI Taxonomy" id="2735894"/>
    <lineage>
        <taxon>Bacteria</taxon>
        <taxon>Pseudomonadati</taxon>
        <taxon>Bacteroidota</taxon>
        <taxon>Cytophagia</taxon>
        <taxon>Cytophagales</taxon>
        <taxon>Hymenobacteraceae</taxon>
        <taxon>Hymenobacter</taxon>
    </lineage>
</organism>
<proteinExistence type="predicted"/>